<dbReference type="GO" id="GO:0005524">
    <property type="term" value="F:ATP binding"/>
    <property type="evidence" value="ECO:0007669"/>
    <property type="project" value="InterPro"/>
</dbReference>
<dbReference type="RefSeq" id="WP_002166607.1">
    <property type="nucleotide sequence ID" value="NZ_JH792312.1"/>
</dbReference>
<dbReference type="GO" id="GO:0000725">
    <property type="term" value="P:recombinational repair"/>
    <property type="evidence" value="ECO:0007669"/>
    <property type="project" value="TreeGrafter"/>
</dbReference>
<proteinExistence type="predicted"/>
<dbReference type="GO" id="GO:0005829">
    <property type="term" value="C:cytosol"/>
    <property type="evidence" value="ECO:0007669"/>
    <property type="project" value="TreeGrafter"/>
</dbReference>
<dbReference type="Gene3D" id="3.40.50.300">
    <property type="entry name" value="P-loop containing nucleotide triphosphate hydrolases"/>
    <property type="match status" value="2"/>
</dbReference>
<dbReference type="HOGENOM" id="CLU_049731_0_0_9"/>
<name>J8HJG7_BACCE</name>
<organism evidence="1 2">
    <name type="scientific">Bacillus cereus VD048</name>
    <dbReference type="NCBI Taxonomy" id="1053226"/>
    <lineage>
        <taxon>Bacteria</taxon>
        <taxon>Bacillati</taxon>
        <taxon>Bacillota</taxon>
        <taxon>Bacilli</taxon>
        <taxon>Bacillales</taxon>
        <taxon>Bacillaceae</taxon>
        <taxon>Bacillus</taxon>
        <taxon>Bacillus cereus group</taxon>
    </lineage>
</organism>
<dbReference type="GO" id="GO:0043138">
    <property type="term" value="F:3'-5' DNA helicase activity"/>
    <property type="evidence" value="ECO:0007669"/>
    <property type="project" value="TreeGrafter"/>
</dbReference>
<dbReference type="Proteomes" id="UP000006960">
    <property type="component" value="Unassembled WGS sequence"/>
</dbReference>
<accession>J8HJG7</accession>
<evidence type="ECO:0000313" key="1">
    <source>
        <dbReference type="EMBL" id="EJR27818.1"/>
    </source>
</evidence>
<dbReference type="InterPro" id="IPR027417">
    <property type="entry name" value="P-loop_NTPase"/>
</dbReference>
<dbReference type="PANTHER" id="PTHR11070:SF2">
    <property type="entry name" value="ATP-DEPENDENT DNA HELICASE SRS2"/>
    <property type="match status" value="1"/>
</dbReference>
<gene>
    <name evidence="1" type="ORF">IIG_04845</name>
</gene>
<reference evidence="1 2" key="1">
    <citation type="submission" date="2012-04" db="EMBL/GenBank/DDBJ databases">
        <title>The Genome Sequence of Bacillus cereus VD048.</title>
        <authorList>
            <consortium name="The Broad Institute Genome Sequencing Platform"/>
            <consortium name="The Broad Institute Genome Sequencing Center for Infectious Disease"/>
            <person name="Feldgarden M."/>
            <person name="Van der Auwera G.A."/>
            <person name="Mahillon J."/>
            <person name="Duprez V."/>
            <person name="Timmery S."/>
            <person name="Mattelet C."/>
            <person name="Dierick K."/>
            <person name="Sun M."/>
            <person name="Yu Z."/>
            <person name="Zhu L."/>
            <person name="Hu X."/>
            <person name="Shank E.B."/>
            <person name="Swiecicka I."/>
            <person name="Hansen B.M."/>
            <person name="Andrup L."/>
            <person name="Young S.K."/>
            <person name="Zeng Q."/>
            <person name="Gargeya S."/>
            <person name="Fitzgerald M."/>
            <person name="Haas B."/>
            <person name="Abouelleil A."/>
            <person name="Alvarado L."/>
            <person name="Arachchi H.M."/>
            <person name="Berlin A."/>
            <person name="Chapman S.B."/>
            <person name="Goldberg J."/>
            <person name="Griggs A."/>
            <person name="Gujja S."/>
            <person name="Hansen M."/>
            <person name="Howarth C."/>
            <person name="Imamovic A."/>
            <person name="Larimer J."/>
            <person name="McCowen C."/>
            <person name="Montmayeur A."/>
            <person name="Murphy C."/>
            <person name="Neiman D."/>
            <person name="Pearson M."/>
            <person name="Priest M."/>
            <person name="Roberts A."/>
            <person name="Saif S."/>
            <person name="Shea T."/>
            <person name="Sisk P."/>
            <person name="Sykes S."/>
            <person name="Wortman J."/>
            <person name="Nusbaum C."/>
            <person name="Birren B."/>
        </authorList>
    </citation>
    <scope>NUCLEOTIDE SEQUENCE [LARGE SCALE GENOMIC DNA]</scope>
    <source>
        <strain evidence="1 2">VD048</strain>
    </source>
</reference>
<protein>
    <submittedName>
        <fullName evidence="1">Uncharacterized protein</fullName>
    </submittedName>
</protein>
<comment type="caution">
    <text evidence="1">The sequence shown here is derived from an EMBL/GenBank/DDBJ whole genome shotgun (WGS) entry which is preliminary data.</text>
</comment>
<dbReference type="InterPro" id="IPR000212">
    <property type="entry name" value="DNA_helicase_UvrD/REP"/>
</dbReference>
<dbReference type="SUPFAM" id="SSF52540">
    <property type="entry name" value="P-loop containing nucleoside triphosphate hydrolases"/>
    <property type="match status" value="1"/>
</dbReference>
<sequence>MKIVVAGAGAGKTTSMAQVVLDRLKEVTNGKIIYVITYTNAARNRIREKIIELNGSIPKQLFIETLHVFLLREFIFPFHHLLYEKQFTKASQIELPGKPIPRMRKVKELETNKIIHVTKVTETAKWIICKKTKDIKDTKEKRKKILDIVSRYLDSVFIDEAQDIDKHLIGIIELLDSKGINMCLVGDPKQDLRGRNAFKTLIDTNKQHVEYIAENHRCPISHVQLANSYISEEEVQLPQKALFGELGYVFERDTNIIDLVDITNWDYAYIYKKNERFTTHINDKNKAEQNLTYELKSIVKKLEINEQIVDKFVYDIKKMILKSLAEEDNSKIFLILEEALSIKLILQDKKKLEEVLDMNRETPTAKGVLVNSIDSIKGLEGDKCLFILTMDLAPYLFGEKSTQNKMLNYLYVGLTRAKQKLVFLVANEVEDRYGRENVNAYFKEIISVNTETRTSGSIFA</sequence>
<dbReference type="PANTHER" id="PTHR11070">
    <property type="entry name" value="UVRD / RECB / PCRA DNA HELICASE FAMILY MEMBER"/>
    <property type="match status" value="1"/>
</dbReference>
<dbReference type="EMBL" id="AHEU01000038">
    <property type="protein sequence ID" value="EJR27818.1"/>
    <property type="molecule type" value="Genomic_DNA"/>
</dbReference>
<dbReference type="PATRIC" id="fig|1053226.3.peg.4946"/>
<dbReference type="AlphaFoldDB" id="J8HJG7"/>
<dbReference type="GO" id="GO:0033202">
    <property type="term" value="C:DNA helicase complex"/>
    <property type="evidence" value="ECO:0007669"/>
    <property type="project" value="TreeGrafter"/>
</dbReference>
<dbReference type="Pfam" id="PF13245">
    <property type="entry name" value="AAA_19"/>
    <property type="match status" value="1"/>
</dbReference>
<dbReference type="GO" id="GO:0003677">
    <property type="term" value="F:DNA binding"/>
    <property type="evidence" value="ECO:0007669"/>
    <property type="project" value="InterPro"/>
</dbReference>
<evidence type="ECO:0000313" key="2">
    <source>
        <dbReference type="Proteomes" id="UP000006960"/>
    </source>
</evidence>